<dbReference type="OrthoDB" id="9782395at2"/>
<dbReference type="GeneID" id="93526576"/>
<dbReference type="InterPro" id="IPR051599">
    <property type="entry name" value="Cell_Envelope_Assoc"/>
</dbReference>
<dbReference type="Pfam" id="PF02698">
    <property type="entry name" value="DUF218"/>
    <property type="match status" value="1"/>
</dbReference>
<evidence type="ECO:0000256" key="4">
    <source>
        <dbReference type="ARBA" id="ARBA00022692"/>
    </source>
</evidence>
<dbReference type="PANTHER" id="PTHR30336">
    <property type="entry name" value="INNER MEMBRANE PROTEIN, PROBABLE PERMEASE"/>
    <property type="match status" value="1"/>
</dbReference>
<reference evidence="9 10" key="1">
    <citation type="submission" date="2021-01" db="EMBL/GenBank/DDBJ databases">
        <title>FDA dAtabase for Regulatory Grade micrObial Sequences (FDA-ARGOS): Supporting development and validation of Infectious Disease Dx tests.</title>
        <authorList>
            <person name="Sproer C."/>
            <person name="Gronow S."/>
            <person name="Severitt S."/>
            <person name="Schroder I."/>
            <person name="Tallon L."/>
            <person name="Sadzewicz L."/>
            <person name="Zhao X."/>
            <person name="Boylan J."/>
            <person name="Ott S."/>
            <person name="Bowen H."/>
            <person name="Vavikolanu K."/>
            <person name="Mehta A."/>
            <person name="Aluvathingal J."/>
            <person name="Nadendla S."/>
            <person name="Lowell S."/>
            <person name="Myers T."/>
            <person name="Yan Y."/>
            <person name="Sichtig H."/>
        </authorList>
    </citation>
    <scope>NUCLEOTIDE SEQUENCE [LARGE SCALE GENOMIC DNA]</scope>
    <source>
        <strain evidence="9 10">FDAARGOS_1131</strain>
    </source>
</reference>
<organism evidence="9 10">
    <name type="scientific">Myroides odoratus</name>
    <name type="common">Flavobacterium odoratum</name>
    <dbReference type="NCBI Taxonomy" id="256"/>
    <lineage>
        <taxon>Bacteria</taxon>
        <taxon>Pseudomonadati</taxon>
        <taxon>Bacteroidota</taxon>
        <taxon>Flavobacteriia</taxon>
        <taxon>Flavobacteriales</taxon>
        <taxon>Flavobacteriaceae</taxon>
        <taxon>Myroides</taxon>
    </lineage>
</organism>
<evidence type="ECO:0000256" key="5">
    <source>
        <dbReference type="ARBA" id="ARBA00022989"/>
    </source>
</evidence>
<evidence type="ECO:0000256" key="3">
    <source>
        <dbReference type="ARBA" id="ARBA00022519"/>
    </source>
</evidence>
<evidence type="ECO:0000259" key="8">
    <source>
        <dbReference type="Pfam" id="PF02698"/>
    </source>
</evidence>
<gene>
    <name evidence="9" type="ORF">I6I88_02865</name>
</gene>
<dbReference type="AlphaFoldDB" id="A0A9Q6ZDL9"/>
<evidence type="ECO:0000256" key="2">
    <source>
        <dbReference type="ARBA" id="ARBA00022475"/>
    </source>
</evidence>
<evidence type="ECO:0000256" key="1">
    <source>
        <dbReference type="ARBA" id="ARBA00004377"/>
    </source>
</evidence>
<dbReference type="RefSeq" id="WP_002990392.1">
    <property type="nucleotide sequence ID" value="NZ_CP068108.1"/>
</dbReference>
<keyword evidence="6" id="KW-0472">Membrane</keyword>
<keyword evidence="4" id="KW-0812">Transmembrane</keyword>
<comment type="subcellular location">
    <subcellularLocation>
        <location evidence="1">Cell inner membrane</location>
        <topology evidence="1">Single-pass membrane protein</topology>
    </subcellularLocation>
</comment>
<name>A0A9Q6ZDL9_MYROD</name>
<dbReference type="PANTHER" id="PTHR30336:SF0">
    <property type="entry name" value="PROTEIN SANA"/>
    <property type="match status" value="1"/>
</dbReference>
<protein>
    <submittedName>
        <fullName evidence="9">YdcF family protein</fullName>
    </submittedName>
</protein>
<sequence>MKRIILGIGLLGIALLLFIWWANAQVSSSTKDQLFDEIDQVPHHKVGMVLGTSKYLNGGQLNYYFTYRIEAAAELYHAGKIDFIVVSGDNSRENYNEPKDMEEALIERGVPKDRIYLDYAGFRTLDSVYRMQAIFNEDAFTIISQPFHNERAVYIANHLNLQTVGFNAQDVTRKYGFKTLLREKFARVKVLLDHFIDKKPKYLGPQILIGEGLKQEKVE</sequence>
<keyword evidence="5" id="KW-1133">Transmembrane helix</keyword>
<proteinExistence type="predicted"/>
<dbReference type="GO" id="GO:0005886">
    <property type="term" value="C:plasma membrane"/>
    <property type="evidence" value="ECO:0007669"/>
    <property type="project" value="UniProtKB-SubCell"/>
</dbReference>
<keyword evidence="3" id="KW-0997">Cell inner membrane</keyword>
<dbReference type="EMBL" id="CP068108">
    <property type="protein sequence ID" value="QQU00726.1"/>
    <property type="molecule type" value="Genomic_DNA"/>
</dbReference>
<evidence type="ECO:0000256" key="6">
    <source>
        <dbReference type="ARBA" id="ARBA00023136"/>
    </source>
</evidence>
<comment type="function">
    <text evidence="7">Participates in the barrier function of the cell envelope.</text>
</comment>
<dbReference type="CDD" id="cd06259">
    <property type="entry name" value="YdcF-like"/>
    <property type="match status" value="1"/>
</dbReference>
<evidence type="ECO:0000313" key="9">
    <source>
        <dbReference type="EMBL" id="QQU00726.1"/>
    </source>
</evidence>
<evidence type="ECO:0000256" key="7">
    <source>
        <dbReference type="ARBA" id="ARBA00037355"/>
    </source>
</evidence>
<evidence type="ECO:0000313" key="10">
    <source>
        <dbReference type="Proteomes" id="UP000596202"/>
    </source>
</evidence>
<feature type="domain" description="DUF218" evidence="8">
    <location>
        <begin position="48"/>
        <end position="168"/>
    </location>
</feature>
<accession>A0A9Q6ZDL9</accession>
<dbReference type="Proteomes" id="UP000596202">
    <property type="component" value="Chromosome"/>
</dbReference>
<keyword evidence="2" id="KW-1003">Cell membrane</keyword>
<dbReference type="InterPro" id="IPR003848">
    <property type="entry name" value="DUF218"/>
</dbReference>